<dbReference type="RefSeq" id="WP_030260215.1">
    <property type="nucleotide sequence ID" value="NZ_JBHEZZ010000004.1"/>
</dbReference>
<proteinExistence type="predicted"/>
<evidence type="ECO:0000259" key="5">
    <source>
        <dbReference type="Pfam" id="PF00425"/>
    </source>
</evidence>
<dbReference type="EMBL" id="JBHEZZ010000004">
    <property type="protein sequence ID" value="MFC1401364.1"/>
    <property type="molecule type" value="Genomic_DNA"/>
</dbReference>
<accession>A0ABV6UIT9</accession>
<dbReference type="InterPro" id="IPR019999">
    <property type="entry name" value="Anth_synth_I-like"/>
</dbReference>
<keyword evidence="4 6" id="KW-0456">Lyase</keyword>
<dbReference type="InterPro" id="IPR019996">
    <property type="entry name" value="Salicylate_synthase"/>
</dbReference>
<evidence type="ECO:0000313" key="6">
    <source>
        <dbReference type="EMBL" id="MFC1401364.1"/>
    </source>
</evidence>
<organism evidence="6 7">
    <name type="scientific">Streptacidiphilus cavernicola</name>
    <dbReference type="NCBI Taxonomy" id="3342716"/>
    <lineage>
        <taxon>Bacteria</taxon>
        <taxon>Bacillati</taxon>
        <taxon>Actinomycetota</taxon>
        <taxon>Actinomycetes</taxon>
        <taxon>Kitasatosporales</taxon>
        <taxon>Streptomycetaceae</taxon>
        <taxon>Streptacidiphilus</taxon>
    </lineage>
</organism>
<dbReference type="InterPro" id="IPR015890">
    <property type="entry name" value="Chorismate_C"/>
</dbReference>
<protein>
    <submittedName>
        <fullName evidence="6">Salicylate synthase</fullName>
        <ecNumber evidence="6">4.2.99.21</ecNumber>
    </submittedName>
</protein>
<dbReference type="Pfam" id="PF00425">
    <property type="entry name" value="Chorismate_bind"/>
    <property type="match status" value="1"/>
</dbReference>
<dbReference type="SUPFAM" id="SSF56322">
    <property type="entry name" value="ADC synthase"/>
    <property type="match status" value="1"/>
</dbReference>
<evidence type="ECO:0000256" key="4">
    <source>
        <dbReference type="ARBA" id="ARBA00023239"/>
    </source>
</evidence>
<sequence length="443" mass="48051">MITDLVRYRELRLPPPKDPLLTVAQLARSGRFDQYVVYESDQAWHFAGGSLASLRLSRDWAVQQLGERTRRFPCTGNPLGIVEQFLDMTGVPEWRAYGWAAFEMAQLLAGAGDQVGDADLMHLVVPQTEVRITAEGMLLRSTDRELLDVLAKSLLDDDPGPAVPDTAVDVTVEDSHNYRAAVAAAVLDIRARTLEKVIISRVVEVPAAVDLIGSYVAGRRGNTPARSYLLDLGRMRAAGFSPETVAVVSPDGRVTTQPLAGTRARTGSPAADRELCAELLADPKEIYEHAVSVKLAWDEIAAVSESGSVSIGEFMAVRERGSVQHLASTVSGRLPVRGRMWTAFAALFPAVTATGIPKRPAYQVIRQLEGRERGLYAGAVLVCDSEGGLDAALVLRSIFQEGDRTWLQAGAGIVGQSLPEREHEETCEKLRSVARCLVSARTP</sequence>
<dbReference type="GO" id="GO:0043904">
    <property type="term" value="F:isochorismate pyruvate lyase activity"/>
    <property type="evidence" value="ECO:0007669"/>
    <property type="project" value="UniProtKB-EC"/>
</dbReference>
<keyword evidence="3" id="KW-0460">Magnesium</keyword>
<dbReference type="PANTHER" id="PTHR11236">
    <property type="entry name" value="AMINOBENZOATE/ANTHRANILATE SYNTHASE"/>
    <property type="match status" value="1"/>
</dbReference>
<dbReference type="EC" id="4.2.99.21" evidence="6"/>
<dbReference type="PRINTS" id="PR00095">
    <property type="entry name" value="ANTSNTHASEI"/>
</dbReference>
<comment type="cofactor">
    <cofactor evidence="1">
        <name>Mg(2+)</name>
        <dbReference type="ChEBI" id="CHEBI:18420"/>
    </cofactor>
</comment>
<feature type="domain" description="Chorismate-utilising enzyme C-terminal" evidence="5">
    <location>
        <begin position="176"/>
        <end position="429"/>
    </location>
</feature>
<gene>
    <name evidence="6" type="ORF">ACEZDJ_08700</name>
</gene>
<dbReference type="Proteomes" id="UP001592528">
    <property type="component" value="Unassembled WGS sequence"/>
</dbReference>
<evidence type="ECO:0000313" key="7">
    <source>
        <dbReference type="Proteomes" id="UP001592528"/>
    </source>
</evidence>
<dbReference type="Gene3D" id="3.60.120.10">
    <property type="entry name" value="Anthranilate synthase"/>
    <property type="match status" value="1"/>
</dbReference>
<evidence type="ECO:0000256" key="2">
    <source>
        <dbReference type="ARBA" id="ARBA00022723"/>
    </source>
</evidence>
<comment type="caution">
    <text evidence="6">The sequence shown here is derived from an EMBL/GenBank/DDBJ whole genome shotgun (WGS) entry which is preliminary data.</text>
</comment>
<dbReference type="NCBIfam" id="TIGR03494">
    <property type="entry name" value="salicyl_syn"/>
    <property type="match status" value="1"/>
</dbReference>
<reference evidence="6 7" key="1">
    <citation type="submission" date="2024-09" db="EMBL/GenBank/DDBJ databases">
        <authorList>
            <person name="Lee S.D."/>
        </authorList>
    </citation>
    <scope>NUCLEOTIDE SEQUENCE [LARGE SCALE GENOMIC DNA]</scope>
    <source>
        <strain evidence="6 7">N1-5</strain>
    </source>
</reference>
<evidence type="ECO:0000256" key="3">
    <source>
        <dbReference type="ARBA" id="ARBA00022842"/>
    </source>
</evidence>
<evidence type="ECO:0000256" key="1">
    <source>
        <dbReference type="ARBA" id="ARBA00001946"/>
    </source>
</evidence>
<name>A0ABV6UIT9_9ACTN</name>
<keyword evidence="7" id="KW-1185">Reference proteome</keyword>
<keyword evidence="2" id="KW-0479">Metal-binding</keyword>
<dbReference type="PANTHER" id="PTHR11236:SF48">
    <property type="entry name" value="ISOCHORISMATE SYNTHASE MENF"/>
    <property type="match status" value="1"/>
</dbReference>
<dbReference type="InterPro" id="IPR005801">
    <property type="entry name" value="ADC_synthase"/>
</dbReference>